<feature type="region of interest" description="Disordered" evidence="1">
    <location>
        <begin position="1"/>
        <end position="62"/>
    </location>
</feature>
<reference evidence="2 3" key="1">
    <citation type="submission" date="2019-11" db="EMBL/GenBank/DDBJ databases">
        <authorList>
            <person name="Ay H."/>
        </authorList>
    </citation>
    <scope>NUCLEOTIDE SEQUENCE [LARGE SCALE GENOMIC DNA]</scope>
    <source>
        <strain evidence="2 3">BG9H</strain>
    </source>
</reference>
<protein>
    <submittedName>
        <fullName evidence="2">Uncharacterized protein</fullName>
    </submittedName>
</protein>
<proteinExistence type="predicted"/>
<gene>
    <name evidence="2" type="ORF">GKQ77_28820</name>
</gene>
<keyword evidence="3" id="KW-1185">Reference proteome</keyword>
<dbReference type="EMBL" id="WMBF01000534">
    <property type="protein sequence ID" value="MBW5425515.1"/>
    <property type="molecule type" value="Genomic_DNA"/>
</dbReference>
<organism evidence="2 3">
    <name type="scientific">Streptomyces anatolicus</name>
    <dbReference type="NCBI Taxonomy" id="2675858"/>
    <lineage>
        <taxon>Bacteria</taxon>
        <taxon>Bacillati</taxon>
        <taxon>Actinomycetota</taxon>
        <taxon>Actinomycetes</taxon>
        <taxon>Kitasatosporales</taxon>
        <taxon>Streptomycetaceae</taxon>
        <taxon>Streptomyces</taxon>
    </lineage>
</organism>
<evidence type="ECO:0000313" key="2">
    <source>
        <dbReference type="EMBL" id="MBW5425515.1"/>
    </source>
</evidence>
<name>A0ABS6YVS7_9ACTN</name>
<evidence type="ECO:0000313" key="3">
    <source>
        <dbReference type="Proteomes" id="UP001197114"/>
    </source>
</evidence>
<feature type="compositionally biased region" description="Polar residues" evidence="1">
    <location>
        <begin position="41"/>
        <end position="62"/>
    </location>
</feature>
<sequence>MSERATSAPQGPRKSSRASYARVPGRTAPVTSPVERPETWRSGTVSVNTALPSGELATSSVP</sequence>
<accession>A0ABS6YVS7</accession>
<comment type="caution">
    <text evidence="2">The sequence shown here is derived from an EMBL/GenBank/DDBJ whole genome shotgun (WGS) entry which is preliminary data.</text>
</comment>
<dbReference type="Proteomes" id="UP001197114">
    <property type="component" value="Unassembled WGS sequence"/>
</dbReference>
<evidence type="ECO:0000256" key="1">
    <source>
        <dbReference type="SAM" id="MobiDB-lite"/>
    </source>
</evidence>